<feature type="compositionally biased region" description="Basic and acidic residues" evidence="1">
    <location>
        <begin position="70"/>
        <end position="94"/>
    </location>
</feature>
<accession>A0A8T0GWK0</accession>
<dbReference type="Proteomes" id="UP000822688">
    <property type="component" value="Chromosome 8"/>
</dbReference>
<comment type="caution">
    <text evidence="2">The sequence shown here is derived from an EMBL/GenBank/DDBJ whole genome shotgun (WGS) entry which is preliminary data.</text>
</comment>
<evidence type="ECO:0000256" key="1">
    <source>
        <dbReference type="SAM" id="MobiDB-lite"/>
    </source>
</evidence>
<feature type="region of interest" description="Disordered" evidence="1">
    <location>
        <begin position="16"/>
        <end position="108"/>
    </location>
</feature>
<feature type="compositionally biased region" description="Basic residues" evidence="1">
    <location>
        <begin position="27"/>
        <end position="36"/>
    </location>
</feature>
<dbReference type="EMBL" id="CM026429">
    <property type="protein sequence ID" value="KAG0564056.1"/>
    <property type="molecule type" value="Genomic_DNA"/>
</dbReference>
<name>A0A8T0GWK0_CERPU</name>
<dbReference type="AlphaFoldDB" id="A0A8T0GWK0"/>
<evidence type="ECO:0000313" key="3">
    <source>
        <dbReference type="Proteomes" id="UP000822688"/>
    </source>
</evidence>
<organism evidence="2 3">
    <name type="scientific">Ceratodon purpureus</name>
    <name type="common">Fire moss</name>
    <name type="synonym">Dicranum purpureum</name>
    <dbReference type="NCBI Taxonomy" id="3225"/>
    <lineage>
        <taxon>Eukaryota</taxon>
        <taxon>Viridiplantae</taxon>
        <taxon>Streptophyta</taxon>
        <taxon>Embryophyta</taxon>
        <taxon>Bryophyta</taxon>
        <taxon>Bryophytina</taxon>
        <taxon>Bryopsida</taxon>
        <taxon>Dicranidae</taxon>
        <taxon>Pseudoditrichales</taxon>
        <taxon>Ditrichaceae</taxon>
        <taxon>Ceratodon</taxon>
    </lineage>
</organism>
<proteinExistence type="predicted"/>
<sequence>MLLKKQKLTLQFLHQKKMQSKQSPKFRNIKNLRAHPKPTPMIRSQYSATSTSTTNRRKITPERQQMQPKANHETKSSEEEIDDGHRNKSKELETKPMSNEVNCTPWEE</sequence>
<keyword evidence="3" id="KW-1185">Reference proteome</keyword>
<protein>
    <submittedName>
        <fullName evidence="2">Uncharacterized protein</fullName>
    </submittedName>
</protein>
<feature type="compositionally biased region" description="Polar residues" evidence="1">
    <location>
        <begin position="42"/>
        <end position="54"/>
    </location>
</feature>
<evidence type="ECO:0000313" key="2">
    <source>
        <dbReference type="EMBL" id="KAG0564056.1"/>
    </source>
</evidence>
<reference evidence="2" key="1">
    <citation type="submission" date="2020-06" db="EMBL/GenBank/DDBJ databases">
        <title>WGS assembly of Ceratodon purpureus strain R40.</title>
        <authorList>
            <person name="Carey S.B."/>
            <person name="Jenkins J."/>
            <person name="Shu S."/>
            <person name="Lovell J.T."/>
            <person name="Sreedasyam A."/>
            <person name="Maumus F."/>
            <person name="Tiley G.P."/>
            <person name="Fernandez-Pozo N."/>
            <person name="Barry K."/>
            <person name="Chen C."/>
            <person name="Wang M."/>
            <person name="Lipzen A."/>
            <person name="Daum C."/>
            <person name="Saski C.A."/>
            <person name="Payton A.C."/>
            <person name="Mcbreen J.C."/>
            <person name="Conrad R.E."/>
            <person name="Kollar L.M."/>
            <person name="Olsson S."/>
            <person name="Huttunen S."/>
            <person name="Landis J.B."/>
            <person name="Wickett N.J."/>
            <person name="Johnson M.G."/>
            <person name="Rensing S.A."/>
            <person name="Grimwood J."/>
            <person name="Schmutz J."/>
            <person name="Mcdaniel S.F."/>
        </authorList>
    </citation>
    <scope>NUCLEOTIDE SEQUENCE</scope>
    <source>
        <strain evidence="2">R40</strain>
    </source>
</reference>
<gene>
    <name evidence="2" type="ORF">KC19_8G079700</name>
</gene>